<name>A0ABV8Y205_9MICC</name>
<protein>
    <submittedName>
        <fullName evidence="3">DsbA family protein</fullName>
    </submittedName>
</protein>
<dbReference type="Proteomes" id="UP001595965">
    <property type="component" value="Unassembled WGS sequence"/>
</dbReference>
<dbReference type="RefSeq" id="WP_344225628.1">
    <property type="nucleotide sequence ID" value="NZ_BAAALH010000001.1"/>
</dbReference>
<gene>
    <name evidence="3" type="ORF">ACFO0K_14790</name>
</gene>
<evidence type="ECO:0000313" key="3">
    <source>
        <dbReference type="EMBL" id="MFC4430938.1"/>
    </source>
</evidence>
<sequence length="240" mass="25013">MRTKPAENTDPAASSPTSTHRPVRLGVSLALAAATVVALTGCAEAIRNAEHGGSSSSAPEQTAGTEAPGVQIFEDFACPHCAAFHEQNGGLIHGLVSGGKLEADYRIVDFLGQGDPESWSTRAANAYYCLEDSLGSGPGHDEAAANKLHAFQSWLFEQATTQPDDATLVAQADEIGGRAASVEQCVTEDGGAPQITAAMSDFSDLGLRGVPSVYSTADSTPYNPEQHGDLKTWLTDRPGQ</sequence>
<feature type="region of interest" description="Disordered" evidence="1">
    <location>
        <begin position="215"/>
        <end position="240"/>
    </location>
</feature>
<feature type="region of interest" description="Disordered" evidence="1">
    <location>
        <begin position="1"/>
        <end position="21"/>
    </location>
</feature>
<evidence type="ECO:0000256" key="1">
    <source>
        <dbReference type="SAM" id="MobiDB-lite"/>
    </source>
</evidence>
<dbReference type="Gene3D" id="3.40.30.10">
    <property type="entry name" value="Glutaredoxin"/>
    <property type="match status" value="1"/>
</dbReference>
<dbReference type="CDD" id="cd02972">
    <property type="entry name" value="DsbA_family"/>
    <property type="match status" value="1"/>
</dbReference>
<keyword evidence="4" id="KW-1185">Reference proteome</keyword>
<accession>A0ABV8Y205</accession>
<evidence type="ECO:0000313" key="4">
    <source>
        <dbReference type="Proteomes" id="UP001595965"/>
    </source>
</evidence>
<organism evidence="3 4">
    <name type="scientific">Citricoccus alkalitolerans</name>
    <dbReference type="NCBI Taxonomy" id="246603"/>
    <lineage>
        <taxon>Bacteria</taxon>
        <taxon>Bacillati</taxon>
        <taxon>Actinomycetota</taxon>
        <taxon>Actinomycetes</taxon>
        <taxon>Micrococcales</taxon>
        <taxon>Micrococcaceae</taxon>
        <taxon>Citricoccus</taxon>
    </lineage>
</organism>
<evidence type="ECO:0000259" key="2">
    <source>
        <dbReference type="Pfam" id="PF13462"/>
    </source>
</evidence>
<dbReference type="Pfam" id="PF13462">
    <property type="entry name" value="Thioredoxin_4"/>
    <property type="match status" value="1"/>
</dbReference>
<proteinExistence type="predicted"/>
<feature type="domain" description="Thioredoxin-like fold" evidence="2">
    <location>
        <begin position="67"/>
        <end position="214"/>
    </location>
</feature>
<reference evidence="4" key="1">
    <citation type="journal article" date="2019" name="Int. J. Syst. Evol. Microbiol.">
        <title>The Global Catalogue of Microorganisms (GCM) 10K type strain sequencing project: providing services to taxonomists for standard genome sequencing and annotation.</title>
        <authorList>
            <consortium name="The Broad Institute Genomics Platform"/>
            <consortium name="The Broad Institute Genome Sequencing Center for Infectious Disease"/>
            <person name="Wu L."/>
            <person name="Ma J."/>
        </authorList>
    </citation>
    <scope>NUCLEOTIDE SEQUENCE [LARGE SCALE GENOMIC DNA]</scope>
    <source>
        <strain evidence="4">CGMCC 1.12125</strain>
    </source>
</reference>
<feature type="compositionally biased region" description="Polar residues" evidence="1">
    <location>
        <begin position="11"/>
        <end position="20"/>
    </location>
</feature>
<dbReference type="EMBL" id="JBHSEN010000002">
    <property type="protein sequence ID" value="MFC4430938.1"/>
    <property type="molecule type" value="Genomic_DNA"/>
</dbReference>
<dbReference type="InterPro" id="IPR012336">
    <property type="entry name" value="Thioredoxin-like_fold"/>
</dbReference>
<dbReference type="InterPro" id="IPR036249">
    <property type="entry name" value="Thioredoxin-like_sf"/>
</dbReference>
<dbReference type="SUPFAM" id="SSF52833">
    <property type="entry name" value="Thioredoxin-like"/>
    <property type="match status" value="1"/>
</dbReference>
<comment type="caution">
    <text evidence="3">The sequence shown here is derived from an EMBL/GenBank/DDBJ whole genome shotgun (WGS) entry which is preliminary data.</text>
</comment>